<dbReference type="PANTHER" id="PTHR43201">
    <property type="entry name" value="ACYL-COA SYNTHETASE"/>
    <property type="match status" value="1"/>
</dbReference>
<dbReference type="RefSeq" id="XP_012179860.1">
    <property type="nucleotide sequence ID" value="XM_012324470.1"/>
</dbReference>
<name>J4HV75_9APHY</name>
<comment type="similarity">
    <text evidence="1">Belongs to the ATP-dependent AMP-binding enzyme family.</text>
</comment>
<evidence type="ECO:0000313" key="3">
    <source>
        <dbReference type="EMBL" id="CCM00577.1"/>
    </source>
</evidence>
<accession>J4HV75</accession>
<dbReference type="Proteomes" id="UP000006352">
    <property type="component" value="Unassembled WGS sequence"/>
</dbReference>
<feature type="domain" description="AMP-dependent synthetase/ligase" evidence="2">
    <location>
        <begin position="31"/>
        <end position="334"/>
    </location>
</feature>
<sequence length="535" mass="59546">MKASLRTHLTILAESASIYPSRSAIRQPVVDDSTKQILHWRSITYSELHSDVESFARYWARTLAAQGLPRRSVVGLWLGGLTYVDLLHIYGMTRAGYVPQLFSLKLSNPDVIYELLHKANAKTLIYDASYTPDLSSCPIPVHSAIDVRAAGPQTAPLPSMSDISKVKGSDIVFIYHTSGSTSGCPKLIPCSYSWLHTMITKAGQVSKPIKLTKQDVTVYMGSVCHIGQTFMFLGSLQHGSCTVQPTRIDFSSDELLDIIARCGLNRLNQFPSFLGIHMRNSRQDSKLLAQLCALDEIFYSGQPLPREDEEWMYKNNMNVTNTFANTECGVMLVSKRGGGRPDPPVHPLEGAKYGFFPVSDSSNFQNVNGQLLELVILADSPDCPDRSLRAPDGHYHTGDLFLEVASGAYVSRGRNDDWIKSSTALRCDTRAIEDNVRATCGDLITQCVVVGNGRPSPALFVETSSSMPEDRLKREIIRRTRHFHARRYLHERITSTKMVVIVPRNALPCTATKGNVRRRAVEEMFKAELDQIFSS</sequence>
<dbReference type="SUPFAM" id="SSF56801">
    <property type="entry name" value="Acetyl-CoA synthetase-like"/>
    <property type="match status" value="1"/>
</dbReference>
<dbReference type="InterPro" id="IPR000873">
    <property type="entry name" value="AMP-dep_synth/lig_dom"/>
</dbReference>
<evidence type="ECO:0000256" key="1">
    <source>
        <dbReference type="ARBA" id="ARBA00006432"/>
    </source>
</evidence>
<dbReference type="GeneID" id="24095488"/>
<dbReference type="Pfam" id="PF00501">
    <property type="entry name" value="AMP-binding"/>
    <property type="match status" value="1"/>
</dbReference>
<dbReference type="GO" id="GO:0006631">
    <property type="term" value="P:fatty acid metabolic process"/>
    <property type="evidence" value="ECO:0007669"/>
    <property type="project" value="TreeGrafter"/>
</dbReference>
<evidence type="ECO:0000259" key="2">
    <source>
        <dbReference type="Pfam" id="PF00501"/>
    </source>
</evidence>
<dbReference type="InParanoid" id="J4HV75"/>
<keyword evidence="4" id="KW-1185">Reference proteome</keyword>
<evidence type="ECO:0000313" key="4">
    <source>
        <dbReference type="Proteomes" id="UP000006352"/>
    </source>
</evidence>
<dbReference type="EMBL" id="HE796991">
    <property type="protein sequence ID" value="CCM00577.1"/>
    <property type="molecule type" value="Genomic_DNA"/>
</dbReference>
<protein>
    <recommendedName>
        <fullName evidence="2">AMP-dependent synthetase/ligase domain-containing protein</fullName>
    </recommendedName>
</protein>
<gene>
    <name evidence="3" type="ORF">FIBRA_02612</name>
</gene>
<dbReference type="GO" id="GO:0031956">
    <property type="term" value="F:medium-chain fatty acid-CoA ligase activity"/>
    <property type="evidence" value="ECO:0007669"/>
    <property type="project" value="TreeGrafter"/>
</dbReference>
<dbReference type="Pfam" id="PF23562">
    <property type="entry name" value="AMP-binding_C_3"/>
    <property type="match status" value="1"/>
</dbReference>
<dbReference type="STRING" id="599839.J4HV75"/>
<organism evidence="3 4">
    <name type="scientific">Fibroporia radiculosa</name>
    <dbReference type="NCBI Taxonomy" id="599839"/>
    <lineage>
        <taxon>Eukaryota</taxon>
        <taxon>Fungi</taxon>
        <taxon>Dikarya</taxon>
        <taxon>Basidiomycota</taxon>
        <taxon>Agaricomycotina</taxon>
        <taxon>Agaricomycetes</taxon>
        <taxon>Polyporales</taxon>
        <taxon>Fibroporiaceae</taxon>
        <taxon>Fibroporia</taxon>
    </lineage>
</organism>
<proteinExistence type="inferred from homology"/>
<dbReference type="HOGENOM" id="CLU_037349_1_0_1"/>
<reference evidence="3 4" key="1">
    <citation type="journal article" date="2012" name="Appl. Environ. Microbiol.">
        <title>Short-read sequencing for genomic analysis of the brown rot fungus Fibroporia radiculosa.</title>
        <authorList>
            <person name="Tang J.D."/>
            <person name="Perkins A.D."/>
            <person name="Sonstegard T.S."/>
            <person name="Schroeder S.G."/>
            <person name="Burgess S.C."/>
            <person name="Diehl S.V."/>
        </authorList>
    </citation>
    <scope>NUCLEOTIDE SEQUENCE [LARGE SCALE GENOMIC DNA]</scope>
    <source>
        <strain evidence="3 4">TFFH 294</strain>
    </source>
</reference>
<dbReference type="PANTHER" id="PTHR43201:SF8">
    <property type="entry name" value="ACYL-COA SYNTHETASE FAMILY MEMBER 3"/>
    <property type="match status" value="1"/>
</dbReference>
<dbReference type="Gene3D" id="3.40.50.12780">
    <property type="entry name" value="N-terminal domain of ligase-like"/>
    <property type="match status" value="1"/>
</dbReference>
<dbReference type="InterPro" id="IPR042099">
    <property type="entry name" value="ANL_N_sf"/>
</dbReference>
<dbReference type="AlphaFoldDB" id="J4HV75"/>
<dbReference type="OrthoDB" id="429813at2759"/>